<dbReference type="AlphaFoldDB" id="X0W290"/>
<accession>X0W290</accession>
<name>X0W290_9ZZZZ</name>
<gene>
    <name evidence="1" type="ORF">S01H1_38665</name>
</gene>
<proteinExistence type="predicted"/>
<reference evidence="1" key="1">
    <citation type="journal article" date="2014" name="Front. Microbiol.">
        <title>High frequency of phylogenetically diverse reductive dehalogenase-homologous genes in deep subseafloor sedimentary metagenomes.</title>
        <authorList>
            <person name="Kawai M."/>
            <person name="Futagami T."/>
            <person name="Toyoda A."/>
            <person name="Takaki Y."/>
            <person name="Nishi S."/>
            <person name="Hori S."/>
            <person name="Arai W."/>
            <person name="Tsubouchi T."/>
            <person name="Morono Y."/>
            <person name="Uchiyama I."/>
            <person name="Ito T."/>
            <person name="Fujiyama A."/>
            <person name="Inagaki F."/>
            <person name="Takami H."/>
        </authorList>
    </citation>
    <scope>NUCLEOTIDE SEQUENCE</scope>
    <source>
        <strain evidence="1">Expedition CK06-06</strain>
    </source>
</reference>
<organism evidence="1">
    <name type="scientific">marine sediment metagenome</name>
    <dbReference type="NCBI Taxonomy" id="412755"/>
    <lineage>
        <taxon>unclassified sequences</taxon>
        <taxon>metagenomes</taxon>
        <taxon>ecological metagenomes</taxon>
    </lineage>
</organism>
<sequence>MDLIDKYLKKPTCPITEKFSVYRSGGSLGDLKKKSTNKYNKKGDLFVQDFDSKEEAKAFAKERTKRLSPGERKHYQLKYYVEAVLPIEAKRLDEGSSEFWFGYNGRPRFIYVQENEVLFSYNYEFPTGSKMDDETRASAKARGYFLIEV</sequence>
<protein>
    <submittedName>
        <fullName evidence="1">Uncharacterized protein</fullName>
    </submittedName>
</protein>
<dbReference type="EMBL" id="BARS01024353">
    <property type="protein sequence ID" value="GAG06861.1"/>
    <property type="molecule type" value="Genomic_DNA"/>
</dbReference>
<comment type="caution">
    <text evidence="1">The sequence shown here is derived from an EMBL/GenBank/DDBJ whole genome shotgun (WGS) entry which is preliminary data.</text>
</comment>
<evidence type="ECO:0000313" key="1">
    <source>
        <dbReference type="EMBL" id="GAG06861.1"/>
    </source>
</evidence>